<protein>
    <submittedName>
        <fullName evidence="2">30S ribosomal protein S1</fullName>
    </submittedName>
</protein>
<evidence type="ECO:0000259" key="1">
    <source>
        <dbReference type="PROSITE" id="PS50126"/>
    </source>
</evidence>
<accession>A0A6A0A4V6</accession>
<sequence>MKQLRLLEISKGQDNPWQTPVASLSVGCACAYLLTWSPGLFHFVYQASHAPTPHIPSCHKTGQHIGWHAVRIPASVAVDICMLYFPASTFHATIFTSAQISQVFLKRIILFMMLCNRVSNAQLLQRRVVVSAPFLRPLTCHAAAEATPEAATTSVKIDDLCSGKVTKISPSMAFVTLDNNVPASLHIRMISKKRVEAVGDVFSVGDELKVGMALACWQATCRSTGRRQHGHVLYRQWFAANNGDQDHDQGDRANAILLQLVPTAAGAIDW</sequence>
<dbReference type="InterPro" id="IPR012340">
    <property type="entry name" value="NA-bd_OB-fold"/>
</dbReference>
<proteinExistence type="predicted"/>
<gene>
    <name evidence="2" type="ORF">HaLaN_24676</name>
</gene>
<dbReference type="SMART" id="SM00316">
    <property type="entry name" value="S1"/>
    <property type="match status" value="1"/>
</dbReference>
<comment type="caution">
    <text evidence="2">The sequence shown here is derived from an EMBL/GenBank/DDBJ whole genome shotgun (WGS) entry which is preliminary data.</text>
</comment>
<keyword evidence="2" id="KW-0689">Ribosomal protein</keyword>
<organism evidence="2 3">
    <name type="scientific">Haematococcus lacustris</name>
    <name type="common">Green alga</name>
    <name type="synonym">Haematococcus pluvialis</name>
    <dbReference type="NCBI Taxonomy" id="44745"/>
    <lineage>
        <taxon>Eukaryota</taxon>
        <taxon>Viridiplantae</taxon>
        <taxon>Chlorophyta</taxon>
        <taxon>core chlorophytes</taxon>
        <taxon>Chlorophyceae</taxon>
        <taxon>CS clade</taxon>
        <taxon>Chlamydomonadales</taxon>
        <taxon>Haematococcaceae</taxon>
        <taxon>Haematococcus</taxon>
    </lineage>
</organism>
<dbReference type="PROSITE" id="PS51257">
    <property type="entry name" value="PROKAR_LIPOPROTEIN"/>
    <property type="match status" value="1"/>
</dbReference>
<dbReference type="EMBL" id="BLLF01003152">
    <property type="protein sequence ID" value="GFH26512.1"/>
    <property type="molecule type" value="Genomic_DNA"/>
</dbReference>
<keyword evidence="3" id="KW-1185">Reference proteome</keyword>
<dbReference type="GO" id="GO:0003676">
    <property type="term" value="F:nucleic acid binding"/>
    <property type="evidence" value="ECO:0007669"/>
    <property type="project" value="InterPro"/>
</dbReference>
<dbReference type="Gene3D" id="2.40.50.140">
    <property type="entry name" value="Nucleic acid-binding proteins"/>
    <property type="match status" value="1"/>
</dbReference>
<evidence type="ECO:0000313" key="3">
    <source>
        <dbReference type="Proteomes" id="UP000485058"/>
    </source>
</evidence>
<dbReference type="PROSITE" id="PS50126">
    <property type="entry name" value="S1"/>
    <property type="match status" value="1"/>
</dbReference>
<dbReference type="InterPro" id="IPR003029">
    <property type="entry name" value="S1_domain"/>
</dbReference>
<dbReference type="Proteomes" id="UP000485058">
    <property type="component" value="Unassembled WGS sequence"/>
</dbReference>
<keyword evidence="2" id="KW-0687">Ribonucleoprotein</keyword>
<evidence type="ECO:0000313" key="2">
    <source>
        <dbReference type="EMBL" id="GFH26512.1"/>
    </source>
</evidence>
<dbReference type="SUPFAM" id="SSF50249">
    <property type="entry name" value="Nucleic acid-binding proteins"/>
    <property type="match status" value="1"/>
</dbReference>
<reference evidence="2 3" key="1">
    <citation type="submission" date="2020-02" db="EMBL/GenBank/DDBJ databases">
        <title>Draft genome sequence of Haematococcus lacustris strain NIES-144.</title>
        <authorList>
            <person name="Morimoto D."/>
            <person name="Nakagawa S."/>
            <person name="Yoshida T."/>
            <person name="Sawayama S."/>
        </authorList>
    </citation>
    <scope>NUCLEOTIDE SEQUENCE [LARGE SCALE GENOMIC DNA]</scope>
    <source>
        <strain evidence="2 3">NIES-144</strain>
    </source>
</reference>
<dbReference type="Pfam" id="PF00575">
    <property type="entry name" value="S1"/>
    <property type="match status" value="1"/>
</dbReference>
<name>A0A6A0A4V6_HAELA</name>
<dbReference type="AlphaFoldDB" id="A0A6A0A4V6"/>
<dbReference type="GO" id="GO:0005840">
    <property type="term" value="C:ribosome"/>
    <property type="evidence" value="ECO:0007669"/>
    <property type="project" value="UniProtKB-KW"/>
</dbReference>
<feature type="domain" description="S1 motif" evidence="1">
    <location>
        <begin position="158"/>
        <end position="210"/>
    </location>
</feature>